<dbReference type="RefSeq" id="WP_011599535.1">
    <property type="nucleotide sequence ID" value="NC_008269.1"/>
</dbReference>
<dbReference type="EMBL" id="CP000432">
    <property type="protein sequence ID" value="ABG99854.1"/>
    <property type="molecule type" value="Genomic_DNA"/>
</dbReference>
<dbReference type="KEGG" id="rha:RHA1_ro08810"/>
<dbReference type="HOGENOM" id="CLU_2221169_0_0_11"/>
<keyword evidence="1" id="KW-0614">Plasmid</keyword>
<protein>
    <submittedName>
        <fullName evidence="1">Uncharacterized protein</fullName>
    </submittedName>
</protein>
<proteinExistence type="predicted"/>
<sequence>MSGAAGKSRVELEHHAPAVEVFGNARSGITMTDAAYTTRESWTTDISVDHEALTVVIEYDGPLAFRGRESARRSAKEPGSAQGRMCCGAATGRRFAGVGGLVGRGR</sequence>
<dbReference type="Proteomes" id="UP000008710">
    <property type="component" value="Plasmid pRHL1"/>
</dbReference>
<dbReference type="AlphaFoldDB" id="Q0RXY2"/>
<accession>Q0RXY2</accession>
<reference evidence="2" key="1">
    <citation type="journal article" date="2006" name="Proc. Natl. Acad. Sci. U.S.A.">
        <title>The complete genome of Rhodococcus sp. RHA1 provides insights into a catabolic powerhouse.</title>
        <authorList>
            <person name="McLeod M.P."/>
            <person name="Warren R.L."/>
            <person name="Hsiao W.W.L."/>
            <person name="Araki N."/>
            <person name="Myhre M."/>
            <person name="Fernandes C."/>
            <person name="Miyazawa D."/>
            <person name="Wong W."/>
            <person name="Lillquist A.L."/>
            <person name="Wang D."/>
            <person name="Dosanjh M."/>
            <person name="Hara H."/>
            <person name="Petrescu A."/>
            <person name="Morin R.D."/>
            <person name="Yang G."/>
            <person name="Stott J.M."/>
            <person name="Schein J.E."/>
            <person name="Shin H."/>
            <person name="Smailus D."/>
            <person name="Siddiqui A.S."/>
            <person name="Marra M.A."/>
            <person name="Jones S.J.M."/>
            <person name="Holt R."/>
            <person name="Brinkman F.S.L."/>
            <person name="Miyauchi K."/>
            <person name="Fukuda M."/>
            <person name="Davies J.E."/>
            <person name="Mohn W.W."/>
            <person name="Eltis L.D."/>
        </authorList>
    </citation>
    <scope>NUCLEOTIDE SEQUENCE [LARGE SCALE GENOMIC DNA]</scope>
    <source>
        <strain evidence="2">RHA1</strain>
    </source>
</reference>
<evidence type="ECO:0000313" key="1">
    <source>
        <dbReference type="EMBL" id="ABG99854.1"/>
    </source>
</evidence>
<gene>
    <name evidence="1" type="ordered locus">RHA1_ro08810</name>
</gene>
<name>Q0RXY2_RHOJR</name>
<organism evidence="1 2">
    <name type="scientific">Rhodococcus jostii (strain RHA1)</name>
    <dbReference type="NCBI Taxonomy" id="101510"/>
    <lineage>
        <taxon>Bacteria</taxon>
        <taxon>Bacillati</taxon>
        <taxon>Actinomycetota</taxon>
        <taxon>Actinomycetes</taxon>
        <taxon>Mycobacteriales</taxon>
        <taxon>Nocardiaceae</taxon>
        <taxon>Rhodococcus</taxon>
    </lineage>
</organism>
<evidence type="ECO:0000313" key="2">
    <source>
        <dbReference type="Proteomes" id="UP000008710"/>
    </source>
</evidence>
<geneLocation type="plasmid" evidence="1 2">
    <name>pRHL1</name>
</geneLocation>